<dbReference type="InterPro" id="IPR012337">
    <property type="entry name" value="RNaseH-like_sf"/>
</dbReference>
<evidence type="ECO:0000313" key="1">
    <source>
        <dbReference type="EnsemblMetazoa" id="GBRI037128-PA"/>
    </source>
</evidence>
<organism evidence="1 2">
    <name type="scientific">Glossina brevipalpis</name>
    <dbReference type="NCBI Taxonomy" id="37001"/>
    <lineage>
        <taxon>Eukaryota</taxon>
        <taxon>Metazoa</taxon>
        <taxon>Ecdysozoa</taxon>
        <taxon>Arthropoda</taxon>
        <taxon>Hexapoda</taxon>
        <taxon>Insecta</taxon>
        <taxon>Pterygota</taxon>
        <taxon>Neoptera</taxon>
        <taxon>Endopterygota</taxon>
        <taxon>Diptera</taxon>
        <taxon>Brachycera</taxon>
        <taxon>Muscomorpha</taxon>
        <taxon>Hippoboscoidea</taxon>
        <taxon>Glossinidae</taxon>
        <taxon>Glossina</taxon>
    </lineage>
</organism>
<sequence length="111" mass="12930">MTRQDKTRIFLLLPMMMSHINTSFQHQHQHRHQHQLANIVKYLKIFRIEAIYNTWALVTNNDADIVVPGNGTYFTSLIFKQYCELHDTGNLRNVLYHPQPNGQATRAAANP</sequence>
<protein>
    <submittedName>
        <fullName evidence="1">Uncharacterized protein</fullName>
    </submittedName>
</protein>
<proteinExistence type="predicted"/>
<evidence type="ECO:0000313" key="2">
    <source>
        <dbReference type="Proteomes" id="UP000091820"/>
    </source>
</evidence>
<dbReference type="AlphaFoldDB" id="A0A1A9WYB8"/>
<name>A0A1A9WYB8_9MUSC</name>
<dbReference type="Proteomes" id="UP000091820">
    <property type="component" value="Unassembled WGS sequence"/>
</dbReference>
<accession>A0A1A9WYB8</accession>
<dbReference type="EnsemblMetazoa" id="GBRI037128-RA">
    <property type="protein sequence ID" value="GBRI037128-PA"/>
    <property type="gene ID" value="GBRI037128"/>
</dbReference>
<keyword evidence="2" id="KW-1185">Reference proteome</keyword>
<dbReference type="SUPFAM" id="SSF53098">
    <property type="entry name" value="Ribonuclease H-like"/>
    <property type="match status" value="1"/>
</dbReference>
<dbReference type="VEuPathDB" id="VectorBase:GBRI037128"/>
<reference evidence="2" key="1">
    <citation type="submission" date="2014-03" db="EMBL/GenBank/DDBJ databases">
        <authorList>
            <person name="Aksoy S."/>
            <person name="Warren W."/>
            <person name="Wilson R.K."/>
        </authorList>
    </citation>
    <scope>NUCLEOTIDE SEQUENCE [LARGE SCALE GENOMIC DNA]</scope>
    <source>
        <strain evidence="2">IAEA</strain>
    </source>
</reference>
<reference evidence="1" key="2">
    <citation type="submission" date="2020-05" db="UniProtKB">
        <authorList>
            <consortium name="EnsemblMetazoa"/>
        </authorList>
    </citation>
    <scope>IDENTIFICATION</scope>
    <source>
        <strain evidence="1">IAEA</strain>
    </source>
</reference>